<dbReference type="EMBL" id="ABCS01000038">
    <property type="protein sequence ID" value="EDM77895.1"/>
    <property type="molecule type" value="Genomic_DNA"/>
</dbReference>
<dbReference type="InterPro" id="IPR002925">
    <property type="entry name" value="Dienelactn_hydro"/>
</dbReference>
<comment type="caution">
    <text evidence="2">The sequence shown here is derived from an EMBL/GenBank/DDBJ whole genome shotgun (WGS) entry which is preliminary data.</text>
</comment>
<feature type="domain" description="Dienelactone hydrolase" evidence="1">
    <location>
        <begin position="34"/>
        <end position="265"/>
    </location>
</feature>
<dbReference type="PANTHER" id="PTHR46623:SF6">
    <property type="entry name" value="ALPHA_BETA-HYDROLASES SUPERFAMILY PROTEIN"/>
    <property type="match status" value="1"/>
</dbReference>
<dbReference type="PANTHER" id="PTHR46623">
    <property type="entry name" value="CARBOXYMETHYLENEBUTENOLIDASE-RELATED"/>
    <property type="match status" value="1"/>
</dbReference>
<protein>
    <recommendedName>
        <fullName evidence="1">Dienelactone hydrolase domain-containing protein</fullName>
    </recommendedName>
</protein>
<keyword evidence="3" id="KW-1185">Reference proteome</keyword>
<dbReference type="GO" id="GO:0016787">
    <property type="term" value="F:hydrolase activity"/>
    <property type="evidence" value="ECO:0007669"/>
    <property type="project" value="InterPro"/>
</dbReference>
<name>A6G854_9BACT</name>
<dbReference type="OrthoDB" id="9782215at2"/>
<reference evidence="2 3" key="1">
    <citation type="submission" date="2007-06" db="EMBL/GenBank/DDBJ databases">
        <authorList>
            <person name="Shimkets L."/>
            <person name="Ferriera S."/>
            <person name="Johnson J."/>
            <person name="Kravitz S."/>
            <person name="Beeson K."/>
            <person name="Sutton G."/>
            <person name="Rogers Y.-H."/>
            <person name="Friedman R."/>
            <person name="Frazier M."/>
            <person name="Venter J.C."/>
        </authorList>
    </citation>
    <scope>NUCLEOTIDE SEQUENCE [LARGE SCALE GENOMIC DNA]</scope>
    <source>
        <strain evidence="2 3">SIR-1</strain>
    </source>
</reference>
<proteinExistence type="predicted"/>
<dbReference type="Proteomes" id="UP000005801">
    <property type="component" value="Unassembled WGS sequence"/>
</dbReference>
<dbReference type="RefSeq" id="WP_006972899.1">
    <property type="nucleotide sequence ID" value="NZ_ABCS01000038.1"/>
</dbReference>
<sequence>MATPLPRDPAALAEYGQRPFQFAGETRTVYTRGEGPGVIVMAEVPGITPKVVAFADRVVERGFRVWLPDLFGEPGRPPSPLYMGQIIAKACVAREFTVLSRGQRSRVTEWLRALARAMHAERPDDPGVGAVGMCLTGNFALAMALDPCMQAPVLSQPSLPFAVTPAHAGAVHLDPGELERVAARCREEDLTVLGLRFTHDFMCPARRFASLRESLGPHFEGIEIDSSRGNPHGNPLSAHSVLTEHLVDEDGHPTRRALDRVLELFEAKLRPAKQARA</sequence>
<evidence type="ECO:0000313" key="2">
    <source>
        <dbReference type="EMBL" id="EDM77895.1"/>
    </source>
</evidence>
<dbReference type="InterPro" id="IPR029058">
    <property type="entry name" value="AB_hydrolase_fold"/>
</dbReference>
<evidence type="ECO:0000259" key="1">
    <source>
        <dbReference type="Pfam" id="PF01738"/>
    </source>
</evidence>
<dbReference type="eggNOG" id="COG0412">
    <property type="taxonomic scope" value="Bacteria"/>
</dbReference>
<dbReference type="Pfam" id="PF01738">
    <property type="entry name" value="DLH"/>
    <property type="match status" value="1"/>
</dbReference>
<organism evidence="2 3">
    <name type="scientific">Plesiocystis pacifica SIR-1</name>
    <dbReference type="NCBI Taxonomy" id="391625"/>
    <lineage>
        <taxon>Bacteria</taxon>
        <taxon>Pseudomonadati</taxon>
        <taxon>Myxococcota</taxon>
        <taxon>Polyangia</taxon>
        <taxon>Nannocystales</taxon>
        <taxon>Nannocystaceae</taxon>
        <taxon>Plesiocystis</taxon>
    </lineage>
</organism>
<dbReference type="Gene3D" id="3.40.50.1820">
    <property type="entry name" value="alpha/beta hydrolase"/>
    <property type="match status" value="1"/>
</dbReference>
<accession>A6G854</accession>
<dbReference type="AlphaFoldDB" id="A6G854"/>
<dbReference type="InterPro" id="IPR051049">
    <property type="entry name" value="Dienelactone_hydrolase-like"/>
</dbReference>
<dbReference type="SUPFAM" id="SSF53474">
    <property type="entry name" value="alpha/beta-Hydrolases"/>
    <property type="match status" value="1"/>
</dbReference>
<gene>
    <name evidence="2" type="ORF">PPSIR1_01709</name>
</gene>
<dbReference type="STRING" id="391625.PPSIR1_01709"/>
<evidence type="ECO:0000313" key="3">
    <source>
        <dbReference type="Proteomes" id="UP000005801"/>
    </source>
</evidence>